<gene>
    <name evidence="2" type="ORF">Dsin_011093</name>
</gene>
<name>A0AAE0ATR9_9ROSI</name>
<dbReference type="GO" id="GO:0004523">
    <property type="term" value="F:RNA-DNA hybrid ribonuclease activity"/>
    <property type="evidence" value="ECO:0007669"/>
    <property type="project" value="InterPro"/>
</dbReference>
<dbReference type="EMBL" id="JANJYJ010000003">
    <property type="protein sequence ID" value="KAK3224068.1"/>
    <property type="molecule type" value="Genomic_DNA"/>
</dbReference>
<organism evidence="2 3">
    <name type="scientific">Dipteronia sinensis</name>
    <dbReference type="NCBI Taxonomy" id="43782"/>
    <lineage>
        <taxon>Eukaryota</taxon>
        <taxon>Viridiplantae</taxon>
        <taxon>Streptophyta</taxon>
        <taxon>Embryophyta</taxon>
        <taxon>Tracheophyta</taxon>
        <taxon>Spermatophyta</taxon>
        <taxon>Magnoliopsida</taxon>
        <taxon>eudicotyledons</taxon>
        <taxon>Gunneridae</taxon>
        <taxon>Pentapetalae</taxon>
        <taxon>rosids</taxon>
        <taxon>malvids</taxon>
        <taxon>Sapindales</taxon>
        <taxon>Sapindaceae</taxon>
        <taxon>Hippocastanoideae</taxon>
        <taxon>Acereae</taxon>
        <taxon>Dipteronia</taxon>
    </lineage>
</organism>
<dbReference type="GO" id="GO:0003676">
    <property type="term" value="F:nucleic acid binding"/>
    <property type="evidence" value="ECO:0007669"/>
    <property type="project" value="InterPro"/>
</dbReference>
<evidence type="ECO:0000313" key="3">
    <source>
        <dbReference type="Proteomes" id="UP001281410"/>
    </source>
</evidence>
<protein>
    <recommendedName>
        <fullName evidence="1">RNase H type-1 domain-containing protein</fullName>
    </recommendedName>
</protein>
<proteinExistence type="predicted"/>
<reference evidence="2" key="1">
    <citation type="journal article" date="2023" name="Plant J.">
        <title>Genome sequences and population genomics provide insights into the demographic history, inbreeding, and mutation load of two 'living fossil' tree species of Dipteronia.</title>
        <authorList>
            <person name="Feng Y."/>
            <person name="Comes H.P."/>
            <person name="Chen J."/>
            <person name="Zhu S."/>
            <person name="Lu R."/>
            <person name="Zhang X."/>
            <person name="Li P."/>
            <person name="Qiu J."/>
            <person name="Olsen K.M."/>
            <person name="Qiu Y."/>
        </authorList>
    </citation>
    <scope>NUCLEOTIDE SEQUENCE</scope>
    <source>
        <strain evidence="2">NBL</strain>
    </source>
</reference>
<evidence type="ECO:0000313" key="2">
    <source>
        <dbReference type="EMBL" id="KAK3224068.1"/>
    </source>
</evidence>
<evidence type="ECO:0000259" key="1">
    <source>
        <dbReference type="Pfam" id="PF13456"/>
    </source>
</evidence>
<dbReference type="Pfam" id="PF13456">
    <property type="entry name" value="RVT_3"/>
    <property type="match status" value="1"/>
</dbReference>
<dbReference type="InterPro" id="IPR002156">
    <property type="entry name" value="RNaseH_domain"/>
</dbReference>
<keyword evidence="3" id="KW-1185">Reference proteome</keyword>
<comment type="caution">
    <text evidence="2">The sequence shown here is derived from an EMBL/GenBank/DDBJ whole genome shotgun (WGS) entry which is preliminary data.</text>
</comment>
<sequence length="91" mass="10558">MIVWARLWPPIFSASRVKSGEPIASYVRPVVDEITNYLRNDTRGTVVFVPREANFVAHTLSKQALNGEEYFFWLEEYPPCVERFVLDDIHG</sequence>
<accession>A0AAE0ATR9</accession>
<dbReference type="AlphaFoldDB" id="A0AAE0ATR9"/>
<dbReference type="Proteomes" id="UP001281410">
    <property type="component" value="Unassembled WGS sequence"/>
</dbReference>
<feature type="domain" description="RNase H type-1" evidence="1">
    <location>
        <begin position="17"/>
        <end position="64"/>
    </location>
</feature>